<dbReference type="KEGG" id="bpg:Bathy08g02320"/>
<proteinExistence type="inferred from homology"/>
<sequence>MNVGQPPGDDDDVKSSSRQNHRTSLKKAYSSRVSKEKQRRDALSRQDNARRDFADHARRIVVQASKEEESESKTKRGRGEEYVDDDEGEERKEEKKRMKRTTTKTGDGGNDDDVDVKKTERGELQLPEYMTDVPTDLGENWLCQPKPRGKRCAVIAARGRTSAFDARGKRITLENKKKYFQSAIPGGSFQTRGNSETFCILDCVYGGGERRRVGDAAVAGDDDAMEEDGGNANDDNGGGYFVVLDVMAWNGAETYGCDVEFRSFWLQSKFASEIDSCAVSRDGHEYPMFPAPIFSCATVNELRMCYEGARMKSFGGYVFACDGLIFRDKRASYTPGESTPLALLYKDEALCESCGEGTFRREVLERGCFLKVKRDGSGGDLCAIDDNTVLVSAGGGNQLNPNVAVRCEWEGDKLVPRGNCERKGTRPDAFSKIQFYIACKTNNPLTMDEIASSVCK</sequence>
<dbReference type="Gene3D" id="3.30.470.30">
    <property type="entry name" value="DNA ligase/mRNA capping enzyme"/>
    <property type="match status" value="1"/>
</dbReference>
<gene>
    <name evidence="12" type="ORF">Bathy08g02320</name>
</gene>
<keyword evidence="7" id="KW-0963">Cytoplasm</keyword>
<feature type="region of interest" description="Disordered" evidence="10">
    <location>
        <begin position="1"/>
        <end position="115"/>
    </location>
</feature>
<evidence type="ECO:0000256" key="7">
    <source>
        <dbReference type="ARBA" id="ARBA00022490"/>
    </source>
</evidence>
<dbReference type="RefSeq" id="XP_007511598.1">
    <property type="nucleotide sequence ID" value="XM_007511536.1"/>
</dbReference>
<dbReference type="AlphaFoldDB" id="K8EI74"/>
<evidence type="ECO:0000256" key="9">
    <source>
        <dbReference type="ARBA" id="ARBA00023242"/>
    </source>
</evidence>
<comment type="subcellular location">
    <subcellularLocation>
        <location evidence="3">Cytoplasm</location>
    </subcellularLocation>
    <subcellularLocation>
        <location evidence="2">Nucleus</location>
    </subcellularLocation>
</comment>
<dbReference type="InterPro" id="IPR047857">
    <property type="entry name" value="Snurportin1_C"/>
</dbReference>
<dbReference type="GO" id="GO:0005737">
    <property type="term" value="C:cytoplasm"/>
    <property type="evidence" value="ECO:0007669"/>
    <property type="project" value="UniProtKB-SubCell"/>
</dbReference>
<feature type="domain" description="Snurportin-1 m3G cap-binding" evidence="11">
    <location>
        <begin position="240"/>
        <end position="341"/>
    </location>
</feature>
<keyword evidence="13" id="KW-1185">Reference proteome</keyword>
<organism evidence="12 13">
    <name type="scientific">Bathycoccus prasinos</name>
    <dbReference type="NCBI Taxonomy" id="41875"/>
    <lineage>
        <taxon>Eukaryota</taxon>
        <taxon>Viridiplantae</taxon>
        <taxon>Chlorophyta</taxon>
        <taxon>Mamiellophyceae</taxon>
        <taxon>Mamiellales</taxon>
        <taxon>Bathycoccaceae</taxon>
        <taxon>Bathycoccus</taxon>
    </lineage>
</organism>
<dbReference type="EMBL" id="FO082271">
    <property type="protein sequence ID" value="CCO17719.1"/>
    <property type="molecule type" value="Genomic_DNA"/>
</dbReference>
<dbReference type="STRING" id="41875.K8EI74"/>
<dbReference type="eggNOG" id="KOG3132">
    <property type="taxonomic scope" value="Eukaryota"/>
</dbReference>
<keyword evidence="8" id="KW-0694">RNA-binding</keyword>
<dbReference type="InterPro" id="IPR017336">
    <property type="entry name" value="Snurportin-1"/>
</dbReference>
<dbReference type="GO" id="GO:0003723">
    <property type="term" value="F:RNA binding"/>
    <property type="evidence" value="ECO:0007669"/>
    <property type="project" value="UniProtKB-KW"/>
</dbReference>
<dbReference type="PANTHER" id="PTHR13403:SF6">
    <property type="entry name" value="SNURPORTIN-1"/>
    <property type="match status" value="1"/>
</dbReference>
<evidence type="ECO:0000256" key="2">
    <source>
        <dbReference type="ARBA" id="ARBA00004123"/>
    </source>
</evidence>
<evidence type="ECO:0000313" key="12">
    <source>
        <dbReference type="EMBL" id="CCO17719.1"/>
    </source>
</evidence>
<evidence type="ECO:0000256" key="10">
    <source>
        <dbReference type="SAM" id="MobiDB-lite"/>
    </source>
</evidence>
<protein>
    <recommendedName>
        <fullName evidence="5">Snurportin-1</fullName>
    </recommendedName>
</protein>
<feature type="compositionally biased region" description="Basic and acidic residues" evidence="10">
    <location>
        <begin position="65"/>
        <end position="81"/>
    </location>
</feature>
<feature type="compositionally biased region" description="Basic and acidic residues" evidence="10">
    <location>
        <begin position="33"/>
        <end position="58"/>
    </location>
</feature>
<dbReference type="OrthoDB" id="498532at2759"/>
<evidence type="ECO:0000256" key="3">
    <source>
        <dbReference type="ARBA" id="ARBA00004496"/>
    </source>
</evidence>
<evidence type="ECO:0000256" key="5">
    <source>
        <dbReference type="ARBA" id="ARBA00016034"/>
    </source>
</evidence>
<dbReference type="GO" id="GO:0005634">
    <property type="term" value="C:nucleus"/>
    <property type="evidence" value="ECO:0007669"/>
    <property type="project" value="UniProtKB-SubCell"/>
</dbReference>
<evidence type="ECO:0000256" key="4">
    <source>
        <dbReference type="ARBA" id="ARBA00007540"/>
    </source>
</evidence>
<dbReference type="CDD" id="cd09232">
    <property type="entry name" value="Snurportin-1_C"/>
    <property type="match status" value="1"/>
</dbReference>
<keyword evidence="6" id="KW-0813">Transport</keyword>
<dbReference type="Pfam" id="PF21974">
    <property type="entry name" value="SPN1_m3Gcap_bd"/>
    <property type="match status" value="2"/>
</dbReference>
<accession>K8EI74</accession>
<dbReference type="GeneID" id="19014211"/>
<comment type="similarity">
    <text evidence="4">Belongs to the snurportin family.</text>
</comment>
<comment type="function">
    <text evidence="1">Functions as an U snRNP-specific nuclear import adapter. Involved in the trimethylguanosine (m3G)-cap-dependent nuclear import of U snRNPs. Binds specifically to the terminal m3G-cap U snRNAs.</text>
</comment>
<dbReference type="Proteomes" id="UP000198341">
    <property type="component" value="Chromosome 8"/>
</dbReference>
<dbReference type="PANTHER" id="PTHR13403">
    <property type="entry name" value="SNURPORTIN1 RNUT1 PROTEIN RNA, U TRANSPORTER 1"/>
    <property type="match status" value="1"/>
</dbReference>
<evidence type="ECO:0000256" key="8">
    <source>
        <dbReference type="ARBA" id="ARBA00022884"/>
    </source>
</evidence>
<dbReference type="GO" id="GO:0061015">
    <property type="term" value="P:snRNA import into nucleus"/>
    <property type="evidence" value="ECO:0007669"/>
    <property type="project" value="InterPro"/>
</dbReference>
<evidence type="ECO:0000256" key="1">
    <source>
        <dbReference type="ARBA" id="ARBA00003975"/>
    </source>
</evidence>
<keyword evidence="9" id="KW-0539">Nucleus</keyword>
<evidence type="ECO:0000313" key="13">
    <source>
        <dbReference type="Proteomes" id="UP000198341"/>
    </source>
</evidence>
<feature type="domain" description="Snurportin-1 m3G cap-binding" evidence="11">
    <location>
        <begin position="124"/>
        <end position="207"/>
    </location>
</feature>
<evidence type="ECO:0000259" key="11">
    <source>
        <dbReference type="Pfam" id="PF21974"/>
    </source>
</evidence>
<dbReference type="SUPFAM" id="SSF56091">
    <property type="entry name" value="DNA ligase/mRNA capping enzyme, catalytic domain"/>
    <property type="match status" value="1"/>
</dbReference>
<reference evidence="12 13" key="1">
    <citation type="submission" date="2011-10" db="EMBL/GenBank/DDBJ databases">
        <authorList>
            <person name="Genoscope - CEA"/>
        </authorList>
    </citation>
    <scope>NUCLEOTIDE SEQUENCE [LARGE SCALE GENOMIC DNA]</scope>
    <source>
        <strain evidence="12 13">RCC 1105</strain>
    </source>
</reference>
<name>K8EI74_9CHLO</name>
<evidence type="ECO:0000256" key="6">
    <source>
        <dbReference type="ARBA" id="ARBA00022448"/>
    </source>
</evidence>